<feature type="region of interest" description="Disordered" evidence="1">
    <location>
        <begin position="1"/>
        <end position="105"/>
    </location>
</feature>
<gene>
    <name evidence="2" type="ORF">GCM10009821_23220</name>
</gene>
<proteinExistence type="predicted"/>
<dbReference type="EMBL" id="BAAAPY010000008">
    <property type="protein sequence ID" value="GAA2081852.1"/>
    <property type="molecule type" value="Genomic_DNA"/>
</dbReference>
<reference evidence="2 3" key="1">
    <citation type="journal article" date="2019" name="Int. J. Syst. Evol. Microbiol.">
        <title>The Global Catalogue of Microorganisms (GCM) 10K type strain sequencing project: providing services to taxonomists for standard genome sequencing and annotation.</title>
        <authorList>
            <consortium name="The Broad Institute Genomics Platform"/>
            <consortium name="The Broad Institute Genome Sequencing Center for Infectious Disease"/>
            <person name="Wu L."/>
            <person name="Ma J."/>
        </authorList>
    </citation>
    <scope>NUCLEOTIDE SEQUENCE [LARGE SCALE GENOMIC DNA]</scope>
    <source>
        <strain evidence="2 3">JCM 15749</strain>
    </source>
</reference>
<evidence type="ECO:0000256" key="1">
    <source>
        <dbReference type="SAM" id="MobiDB-lite"/>
    </source>
</evidence>
<accession>A0ABN2W647</accession>
<evidence type="ECO:0000313" key="2">
    <source>
        <dbReference type="EMBL" id="GAA2081852.1"/>
    </source>
</evidence>
<name>A0ABN2W647_9ACTN</name>
<comment type="caution">
    <text evidence="2">The sequence shown here is derived from an EMBL/GenBank/DDBJ whole genome shotgun (WGS) entry which is preliminary data.</text>
</comment>
<organism evidence="2 3">
    <name type="scientific">Aeromicrobium halocynthiae</name>
    <dbReference type="NCBI Taxonomy" id="560557"/>
    <lineage>
        <taxon>Bacteria</taxon>
        <taxon>Bacillati</taxon>
        <taxon>Actinomycetota</taxon>
        <taxon>Actinomycetes</taxon>
        <taxon>Propionibacteriales</taxon>
        <taxon>Nocardioidaceae</taxon>
        <taxon>Aeromicrobium</taxon>
    </lineage>
</organism>
<feature type="compositionally biased region" description="Polar residues" evidence="1">
    <location>
        <begin position="83"/>
        <end position="93"/>
    </location>
</feature>
<protein>
    <recommendedName>
        <fullName evidence="4">Transposase</fullName>
    </recommendedName>
</protein>
<keyword evidence="3" id="KW-1185">Reference proteome</keyword>
<feature type="compositionally biased region" description="Basic and acidic residues" evidence="1">
    <location>
        <begin position="1"/>
        <end position="11"/>
    </location>
</feature>
<evidence type="ECO:0000313" key="3">
    <source>
        <dbReference type="Proteomes" id="UP001501480"/>
    </source>
</evidence>
<evidence type="ECO:0008006" key="4">
    <source>
        <dbReference type="Google" id="ProtNLM"/>
    </source>
</evidence>
<dbReference type="Proteomes" id="UP001501480">
    <property type="component" value="Unassembled WGS sequence"/>
</dbReference>
<sequence>MHERMSTRERVPPGLVDRTPDTGARTAPPAPVGSAKMGRGTRGTRGSTPSPRASGTWGHSFNAAEHTKVIWNLRHRRERCGSPTRNGGPSKSENAARPIGNVPAE</sequence>